<organism evidence="1 2">
    <name type="scientific">Rhizobium oryzicola</name>
    <dbReference type="NCBI Taxonomy" id="1232668"/>
    <lineage>
        <taxon>Bacteria</taxon>
        <taxon>Pseudomonadati</taxon>
        <taxon>Pseudomonadota</taxon>
        <taxon>Alphaproteobacteria</taxon>
        <taxon>Hyphomicrobiales</taxon>
        <taxon>Rhizobiaceae</taxon>
        <taxon>Rhizobium/Agrobacterium group</taxon>
        <taxon>Rhizobium</taxon>
    </lineage>
</organism>
<keyword evidence="2" id="KW-1185">Reference proteome</keyword>
<comment type="caution">
    <text evidence="1">The sequence shown here is derived from an EMBL/GenBank/DDBJ whole genome shotgun (WGS) entry which is preliminary data.</text>
</comment>
<proteinExistence type="predicted"/>
<reference evidence="1" key="2">
    <citation type="submission" date="2023-07" db="EMBL/GenBank/DDBJ databases">
        <authorList>
            <person name="Sun H."/>
        </authorList>
    </citation>
    <scope>NUCLEOTIDE SEQUENCE</scope>
    <source>
        <strain evidence="1">05753</strain>
    </source>
</reference>
<gene>
    <name evidence="1" type="ORF">Q2T52_02595</name>
</gene>
<dbReference type="Proteomes" id="UP001169006">
    <property type="component" value="Unassembled WGS sequence"/>
</dbReference>
<dbReference type="Pfam" id="PF05930">
    <property type="entry name" value="Phage_AlpA"/>
    <property type="match status" value="1"/>
</dbReference>
<accession>A0ABT8SSX0</accession>
<evidence type="ECO:0000313" key="1">
    <source>
        <dbReference type="EMBL" id="MDO1580973.1"/>
    </source>
</evidence>
<dbReference type="InterPro" id="IPR010260">
    <property type="entry name" value="AlpA"/>
</dbReference>
<protein>
    <submittedName>
        <fullName evidence="1">AlpA family phage regulatory protein</fullName>
    </submittedName>
</protein>
<dbReference type="Gene3D" id="1.10.238.160">
    <property type="match status" value="1"/>
</dbReference>
<dbReference type="EMBL" id="JAUKWQ010000001">
    <property type="protein sequence ID" value="MDO1580973.1"/>
    <property type="molecule type" value="Genomic_DNA"/>
</dbReference>
<reference evidence="1" key="1">
    <citation type="journal article" date="2015" name="Int. J. Syst. Evol. Microbiol.">
        <title>Rhizobium oryzicola sp. nov., potential plant-growth-promoting endophytic bacteria isolated from rice roots.</title>
        <authorList>
            <person name="Zhang X.X."/>
            <person name="Gao J.S."/>
            <person name="Cao Y.H."/>
            <person name="Sheirdil R.A."/>
            <person name="Wang X.C."/>
            <person name="Zhang L."/>
        </authorList>
    </citation>
    <scope>NUCLEOTIDE SEQUENCE</scope>
    <source>
        <strain evidence="1">05753</strain>
    </source>
</reference>
<dbReference type="RefSeq" id="WP_302075112.1">
    <property type="nucleotide sequence ID" value="NZ_JAUKWQ010000001.1"/>
</dbReference>
<evidence type="ECO:0000313" key="2">
    <source>
        <dbReference type="Proteomes" id="UP001169006"/>
    </source>
</evidence>
<sequence>MSNTITQQIIVGREELRKMGIRVSNSSLLRWEQLGRFPRRIRMAGTSVAWLKAEIDAWFEARAEERKRHVYADF</sequence>
<name>A0ABT8SSX0_9HYPH</name>